<name>A0A9D2ALG4_9FIRM</name>
<dbReference type="AlphaFoldDB" id="A0A9D2ALG4"/>
<protein>
    <submittedName>
        <fullName evidence="3">ATPase</fullName>
    </submittedName>
</protein>
<proteinExistence type="predicted"/>
<gene>
    <name evidence="3" type="ORF">H9738_01010</name>
</gene>
<organism evidence="3 4">
    <name type="scientific">Candidatus Blautia pullistercoris</name>
    <dbReference type="NCBI Taxonomy" id="2838499"/>
    <lineage>
        <taxon>Bacteria</taxon>
        <taxon>Bacillati</taxon>
        <taxon>Bacillota</taxon>
        <taxon>Clostridia</taxon>
        <taxon>Lachnospirales</taxon>
        <taxon>Lachnospiraceae</taxon>
        <taxon>Blautia</taxon>
    </lineage>
</organism>
<comment type="caution">
    <text evidence="3">The sequence shown here is derived from an EMBL/GenBank/DDBJ whole genome shotgun (WGS) entry which is preliminary data.</text>
</comment>
<feature type="coiled-coil region" evidence="1">
    <location>
        <begin position="76"/>
        <end position="117"/>
    </location>
</feature>
<evidence type="ECO:0000256" key="2">
    <source>
        <dbReference type="SAM" id="MobiDB-lite"/>
    </source>
</evidence>
<sequence length="229" mass="25972">MSSRIEQIIEEIEEYVESCKYQPLSTTKIIVNKEEIEELLRELRLKTPDEIKRYQKIISNKDAILADAQSKADNIIEDTKKQVQQMVKESEVMQQAYAQANETINSANQQAQAIIDAATNDANALRLSAVSYTDELMGNMGQIASSMLENAAGKYNEFVQALQASLDVIRQNRAELAPQLQGAPAPQTAAPVQEPAREDYKEEDQTEYEDDEYDDEYDDLDDDFDDFDE</sequence>
<evidence type="ECO:0000256" key="1">
    <source>
        <dbReference type="SAM" id="Coils"/>
    </source>
</evidence>
<dbReference type="EMBL" id="DXFG01000023">
    <property type="protein sequence ID" value="HIX36441.1"/>
    <property type="molecule type" value="Genomic_DNA"/>
</dbReference>
<evidence type="ECO:0000313" key="3">
    <source>
        <dbReference type="EMBL" id="HIX36441.1"/>
    </source>
</evidence>
<evidence type="ECO:0000313" key="4">
    <source>
        <dbReference type="Proteomes" id="UP000824230"/>
    </source>
</evidence>
<feature type="compositionally biased region" description="Acidic residues" evidence="2">
    <location>
        <begin position="201"/>
        <end position="229"/>
    </location>
</feature>
<reference evidence="3" key="1">
    <citation type="journal article" date="2021" name="PeerJ">
        <title>Extensive microbial diversity within the chicken gut microbiome revealed by metagenomics and culture.</title>
        <authorList>
            <person name="Gilroy R."/>
            <person name="Ravi A."/>
            <person name="Getino M."/>
            <person name="Pursley I."/>
            <person name="Horton D.L."/>
            <person name="Alikhan N.F."/>
            <person name="Baker D."/>
            <person name="Gharbi K."/>
            <person name="Hall N."/>
            <person name="Watson M."/>
            <person name="Adriaenssens E.M."/>
            <person name="Foster-Nyarko E."/>
            <person name="Jarju S."/>
            <person name="Secka A."/>
            <person name="Antonio M."/>
            <person name="Oren A."/>
            <person name="Chaudhuri R.R."/>
            <person name="La Ragione R."/>
            <person name="Hildebrand F."/>
            <person name="Pallen M.J."/>
        </authorList>
    </citation>
    <scope>NUCLEOTIDE SEQUENCE</scope>
    <source>
        <strain evidence="3">ChiHjej12B11-1927</strain>
    </source>
</reference>
<accession>A0A9D2ALG4</accession>
<reference evidence="3" key="2">
    <citation type="submission" date="2021-04" db="EMBL/GenBank/DDBJ databases">
        <authorList>
            <person name="Gilroy R."/>
        </authorList>
    </citation>
    <scope>NUCLEOTIDE SEQUENCE</scope>
    <source>
        <strain evidence="3">ChiHjej12B11-1927</strain>
    </source>
</reference>
<dbReference type="Proteomes" id="UP000824230">
    <property type="component" value="Unassembled WGS sequence"/>
</dbReference>
<feature type="region of interest" description="Disordered" evidence="2">
    <location>
        <begin position="177"/>
        <end position="229"/>
    </location>
</feature>
<keyword evidence="1" id="KW-0175">Coiled coil</keyword>